<feature type="repeat" description="Cell wall-binding" evidence="11">
    <location>
        <begin position="1315"/>
        <end position="1334"/>
    </location>
</feature>
<feature type="compositionally biased region" description="Polar residues" evidence="12">
    <location>
        <begin position="107"/>
        <end position="118"/>
    </location>
</feature>
<keyword evidence="4 14" id="KW-0378">Hydrolase</keyword>
<dbReference type="Gene3D" id="2.60.40.10">
    <property type="entry name" value="Immunoglobulins"/>
    <property type="match status" value="1"/>
</dbReference>
<protein>
    <recommendedName>
        <fullName evidence="8">pullulanase</fullName>
        <ecNumber evidence="8">3.2.1.41</ecNumber>
    </recommendedName>
    <alternativeName>
        <fullName evidence="9">Alpha-dextrin endo-1,6-alpha-glucosidase</fullName>
    </alternativeName>
    <alternativeName>
        <fullName evidence="10">Pullulan 6-glucanohydrolase</fullName>
    </alternativeName>
</protein>
<feature type="compositionally biased region" description="Low complexity" evidence="12">
    <location>
        <begin position="122"/>
        <end position="133"/>
    </location>
</feature>
<dbReference type="Pfam" id="PF03714">
    <property type="entry name" value="PUD"/>
    <property type="match status" value="2"/>
</dbReference>
<evidence type="ECO:0000256" key="10">
    <source>
        <dbReference type="ARBA" id="ARBA00031076"/>
    </source>
</evidence>
<dbReference type="Gene3D" id="3.20.20.80">
    <property type="entry name" value="Glycosidases"/>
    <property type="match status" value="1"/>
</dbReference>
<evidence type="ECO:0000256" key="5">
    <source>
        <dbReference type="ARBA" id="ARBA00022837"/>
    </source>
</evidence>
<evidence type="ECO:0000256" key="1">
    <source>
        <dbReference type="ARBA" id="ARBA00008061"/>
    </source>
</evidence>
<sequence>MKKTTSQTEKKMVYSIRSLKNGTGSVLIGASLILLAMATPTISANENTTTTNASNSETTTALAQPLTDATNIAGKNESDISSTDNANASLEKKEEKPATEPTTPAASSTDPAPQTGQDRSSEPTTSTSPVTTETKAEEPIEDNYFRIHVKKLPEENKDAQGLWTWDDVEKPSENWPNGALSFNDAKKDDYGYYLDVKLKGEQAKKISFLINNTAGKNLTGDKSVEKLAPKMNEAWLDQDHKVFSYEPQPAGTIRVNYYRTDGKYDKKSLWYWGDVKEPSSGEWPNGTDFTATGKYGRYIDIPLKDAAKDLGFLLLDRNKQGDDVKIRKEDYKFTDLKNHSQIFLKDDDETIYTNPYYVHDIRMTGAQHVGTSSIESSFSTLVGAKKEDILKHSNITNHLGNKVTITDVAIDEAGKKVIYSGDFSDTKHPYTVSYNADHFTTKTSWRLKDETYSYDGKLGADLKEEGKQVDLTLWSPSADKVSVVVYDKNNPEKVVGTVALEKGERGTWKQTLDSTNKLGITNFTGYYYQYQIERQGKTVLALDPYAKSLAAWNSDDAKIDDAHKVAKAAFVDPTKLGPQDLTYGKIHNFKTREDAVIYEAHVRDFTSDPAIAKDLTKPFGTFEAFIEKLDYLKDLGVTHIQLLPVLSYYFVNELKNHERLSDYASSNSNYNWGYDPQNYFSLTGMYSSDPKNPEKRIAEFKNLINEIHKRGMGAILDVVYNHTAKVDIFEDLEPNYYHFMDADGTPRTSFGGGRLGTTHHMTKRLLVDSIKYLVDTYKVDGFRFDMMGDHDAASIEEAYKAARALNPNLIMLGEGWRTYAGDENMPTKAADQDWMKHTDTVAVFSDDIRNNLKSGYPNEGQPAFITGGKRDINTIFKNLIAQPTNFEADSPGDVIQYIAAHDNLTLFDIIAQSIKKDPSKGENYAEIHRRLRLGNLMVLTAQGTPFIHSGQEYGRTKQFRDPAYKTPVAEDKVPNKSHLLRDKDGNPFDYPYFIHDSYDSSDAINKFDWTKATDGKAYPENVKSRDYMKGLIALRQSTDAFRLKSLQDIKDRVHLITVPGQNGVEKEDVVIGYQITAPNGDIYAVFVNADEKAREFNLGTAFAHLRNAEVLADENQAGPVGIANPKGLEWTEKGLKLNALTATVLRVSQNGTSHESTAEDKPDSTPSKPEHQNEASHPEHQDPAPEAKTDSTKPSATVADAENKPSQATTGSQAEQPHKDNNTQSLPSTPTQTIVTSYTPAYTNKKPETPNQTTKASWKQENGIWYFHKADGSLATGWVKDGDTWYYLKDDGSMVTGWVKDGNVWYFLNSNGSMSTGWVKDGDTWYYLEPSGAMKENQWFEVSGKWYYVDSSGKLAVNTRVEGYLVNENGEWVS</sequence>
<feature type="region of interest" description="Disordered" evidence="12">
    <location>
        <begin position="71"/>
        <end position="139"/>
    </location>
</feature>
<feature type="domain" description="Glycosyl hydrolase family 13 catalytic" evidence="13">
    <location>
        <begin position="599"/>
        <end position="989"/>
    </location>
</feature>
<feature type="repeat" description="Cell wall-binding" evidence="11">
    <location>
        <begin position="1336"/>
        <end position="1355"/>
    </location>
</feature>
<dbReference type="CDD" id="cd11341">
    <property type="entry name" value="AmyAc_Pullulanase_LD-like"/>
    <property type="match status" value="1"/>
</dbReference>
<evidence type="ECO:0000256" key="4">
    <source>
        <dbReference type="ARBA" id="ARBA00022801"/>
    </source>
</evidence>
<dbReference type="InterPro" id="IPR014755">
    <property type="entry name" value="Cu-Rt/internalin_Ig-like"/>
</dbReference>
<dbReference type="InterPro" id="IPR005877">
    <property type="entry name" value="YSIRK_signal_dom"/>
</dbReference>
<dbReference type="InterPro" id="IPR013784">
    <property type="entry name" value="Carb-bd-like_fold"/>
</dbReference>
<comment type="similarity">
    <text evidence="1">Belongs to the glycosyl hydrolase 13 family.</text>
</comment>
<dbReference type="InterPro" id="IPR017853">
    <property type="entry name" value="GH"/>
</dbReference>
<gene>
    <name evidence="14" type="ORF">SMIDD28_01437</name>
</gene>
<dbReference type="InterPro" id="IPR006047">
    <property type="entry name" value="GH13_cat_dom"/>
</dbReference>
<dbReference type="InterPro" id="IPR004193">
    <property type="entry name" value="Glyco_hydro_13_N"/>
</dbReference>
<dbReference type="PATRIC" id="fig|28037.234.peg.1503"/>
<feature type="repeat" description="Cell wall-binding" evidence="11">
    <location>
        <begin position="1275"/>
        <end position="1294"/>
    </location>
</feature>
<evidence type="ECO:0000256" key="7">
    <source>
        <dbReference type="ARBA" id="ARBA00023965"/>
    </source>
</evidence>
<dbReference type="InterPro" id="IPR018337">
    <property type="entry name" value="Cell_wall/Cho-bd_repeat"/>
</dbReference>
<evidence type="ECO:0000256" key="3">
    <source>
        <dbReference type="ARBA" id="ARBA00022737"/>
    </source>
</evidence>
<dbReference type="Gene3D" id="2.10.270.10">
    <property type="entry name" value="Cholin Binding"/>
    <property type="match status" value="1"/>
</dbReference>
<reference evidence="14 15" key="1">
    <citation type="submission" date="2016-01" db="EMBL/GenBank/DDBJ databases">
        <title>Highly variable Streptococcus oralis are common among viridans streptococci isolated from primates.</title>
        <authorList>
            <person name="Denapaite D."/>
            <person name="Rieger M."/>
            <person name="Koendgen S."/>
            <person name="Brueckner R."/>
            <person name="Ochigava I."/>
            <person name="Kappeler P."/>
            <person name="Maetz-Rensing K."/>
            <person name="Leendertz F."/>
            <person name="Hakenbeck R."/>
        </authorList>
    </citation>
    <scope>NUCLEOTIDE SEQUENCE [LARGE SCALE GENOMIC DNA]</scope>
    <source>
        <strain evidence="14 15">DD28</strain>
    </source>
</reference>
<dbReference type="Pfam" id="PF00128">
    <property type="entry name" value="Alpha-amylase"/>
    <property type="match status" value="1"/>
</dbReference>
<evidence type="ECO:0000256" key="9">
    <source>
        <dbReference type="ARBA" id="ARBA00029618"/>
    </source>
</evidence>
<dbReference type="Pfam" id="PF18033">
    <property type="entry name" value="SpuA_C"/>
    <property type="match status" value="1"/>
</dbReference>
<dbReference type="GO" id="GO:0051060">
    <property type="term" value="F:pullulanase activity"/>
    <property type="evidence" value="ECO:0007669"/>
    <property type="project" value="UniProtKB-EC"/>
</dbReference>
<dbReference type="Gene3D" id="2.60.40.1180">
    <property type="entry name" value="Golgi alpha-mannosidase II"/>
    <property type="match status" value="1"/>
</dbReference>
<dbReference type="Pfam" id="PF02922">
    <property type="entry name" value="CBM_48"/>
    <property type="match status" value="1"/>
</dbReference>
<dbReference type="GO" id="GO:0005975">
    <property type="term" value="P:carbohydrate metabolic process"/>
    <property type="evidence" value="ECO:0007669"/>
    <property type="project" value="InterPro"/>
</dbReference>
<feature type="repeat" description="Cell wall-binding" evidence="11">
    <location>
        <begin position="1295"/>
        <end position="1314"/>
    </location>
</feature>
<evidence type="ECO:0000256" key="12">
    <source>
        <dbReference type="SAM" id="MobiDB-lite"/>
    </source>
</evidence>
<proteinExistence type="inferred from homology"/>
<dbReference type="PROSITE" id="PS51170">
    <property type="entry name" value="CW"/>
    <property type="match status" value="4"/>
</dbReference>
<keyword evidence="6 14" id="KW-0326">Glycosidase</keyword>
<organism evidence="14 15">
    <name type="scientific">Streptococcus mitis</name>
    <dbReference type="NCBI Taxonomy" id="28037"/>
    <lineage>
        <taxon>Bacteria</taxon>
        <taxon>Bacillati</taxon>
        <taxon>Bacillota</taxon>
        <taxon>Bacilli</taxon>
        <taxon>Lactobacillales</taxon>
        <taxon>Streptococcaceae</taxon>
        <taxon>Streptococcus</taxon>
        <taxon>Streptococcus mitis group</taxon>
    </lineage>
</organism>
<dbReference type="SUPFAM" id="SSF69360">
    <property type="entry name" value="Cell wall binding repeat"/>
    <property type="match status" value="1"/>
</dbReference>
<keyword evidence="2" id="KW-0732">Signal</keyword>
<feature type="compositionally biased region" description="Polar residues" evidence="12">
    <location>
        <begin position="79"/>
        <end position="88"/>
    </location>
</feature>
<dbReference type="SUPFAM" id="SSF49452">
    <property type="entry name" value="Starch-binding domain-like"/>
    <property type="match status" value="2"/>
</dbReference>
<dbReference type="Gene3D" id="2.60.40.1220">
    <property type="match status" value="1"/>
</dbReference>
<feature type="region of interest" description="Disordered" evidence="12">
    <location>
        <begin position="1237"/>
        <end position="1256"/>
    </location>
</feature>
<dbReference type="InterPro" id="IPR005323">
    <property type="entry name" value="CBM41_pullulanase"/>
</dbReference>
<dbReference type="NCBIfam" id="TIGR02102">
    <property type="entry name" value="pullulan_Gpos"/>
    <property type="match status" value="1"/>
</dbReference>
<evidence type="ECO:0000256" key="11">
    <source>
        <dbReference type="PROSITE-ProRule" id="PRU00591"/>
    </source>
</evidence>
<dbReference type="InterPro" id="IPR014756">
    <property type="entry name" value="Ig_E-set"/>
</dbReference>
<dbReference type="SUPFAM" id="SSF81296">
    <property type="entry name" value="E set domains"/>
    <property type="match status" value="1"/>
</dbReference>
<keyword evidence="5" id="KW-0106">Calcium</keyword>
<dbReference type="SMART" id="SM00642">
    <property type="entry name" value="Aamy"/>
    <property type="match status" value="1"/>
</dbReference>
<feature type="compositionally biased region" description="Basic and acidic residues" evidence="12">
    <location>
        <begin position="1156"/>
        <end position="1191"/>
    </location>
</feature>
<dbReference type="InterPro" id="IPR013783">
    <property type="entry name" value="Ig-like_fold"/>
</dbReference>
<accession>A0A139Q683</accession>
<dbReference type="GO" id="GO:0030246">
    <property type="term" value="F:carbohydrate binding"/>
    <property type="evidence" value="ECO:0007669"/>
    <property type="project" value="InterPro"/>
</dbReference>
<dbReference type="CDD" id="cd10315">
    <property type="entry name" value="CBM41_pullulanase"/>
    <property type="match status" value="2"/>
</dbReference>
<dbReference type="PANTHER" id="PTHR43002">
    <property type="entry name" value="GLYCOGEN DEBRANCHING ENZYME"/>
    <property type="match status" value="1"/>
</dbReference>
<comment type="catalytic activity">
    <reaction evidence="7">
        <text>Hydrolysis of (1-&gt;6)-alpha-D-glucosidic linkages in pullulan, amylopectin and glycogen, and in the alpha- and beta-limit dextrins of amylopectin and glycogen.</text>
        <dbReference type="EC" id="3.2.1.41"/>
    </reaction>
</comment>
<dbReference type="EC" id="3.2.1.41" evidence="8"/>
<dbReference type="Proteomes" id="UP000070136">
    <property type="component" value="Unassembled WGS sequence"/>
</dbReference>
<dbReference type="SUPFAM" id="SSF51445">
    <property type="entry name" value="(Trans)glycosidases"/>
    <property type="match status" value="1"/>
</dbReference>
<dbReference type="Gene3D" id="2.60.40.1110">
    <property type="match status" value="2"/>
</dbReference>
<feature type="compositionally biased region" description="Polar residues" evidence="12">
    <location>
        <begin position="1222"/>
        <end position="1232"/>
    </location>
</feature>
<dbReference type="Pfam" id="PF19127">
    <property type="entry name" value="Choline_bind_3"/>
    <property type="match status" value="1"/>
</dbReference>
<feature type="compositionally biased region" description="Polar residues" evidence="12">
    <location>
        <begin position="1204"/>
        <end position="1215"/>
    </location>
</feature>
<dbReference type="Pfam" id="PF01473">
    <property type="entry name" value="Choline_bind_1"/>
    <property type="match status" value="2"/>
</dbReference>
<evidence type="ECO:0000313" key="14">
    <source>
        <dbReference type="EMBL" id="KXT98036.1"/>
    </source>
</evidence>
<dbReference type="RefSeq" id="WP_061425441.1">
    <property type="nucleotide sequence ID" value="NZ_KQ970263.1"/>
</dbReference>
<evidence type="ECO:0000259" key="13">
    <source>
        <dbReference type="SMART" id="SM00642"/>
    </source>
</evidence>
<comment type="caution">
    <text evidence="14">The sequence shown here is derived from an EMBL/GenBank/DDBJ whole genome shotgun (WGS) entry which is preliminary data.</text>
</comment>
<evidence type="ECO:0000256" key="6">
    <source>
        <dbReference type="ARBA" id="ARBA00023295"/>
    </source>
</evidence>
<evidence type="ECO:0000256" key="8">
    <source>
        <dbReference type="ARBA" id="ARBA00024062"/>
    </source>
</evidence>
<dbReference type="InterPro" id="IPR040806">
    <property type="entry name" value="SpuA_C"/>
</dbReference>
<dbReference type="NCBIfam" id="TIGR01168">
    <property type="entry name" value="YSIRK_signal"/>
    <property type="match status" value="1"/>
</dbReference>
<dbReference type="InterPro" id="IPR013780">
    <property type="entry name" value="Glyco_hydro_b"/>
</dbReference>
<keyword evidence="3" id="KW-0677">Repeat</keyword>
<dbReference type="CDD" id="cd02860">
    <property type="entry name" value="E_set_Pullulanase"/>
    <property type="match status" value="1"/>
</dbReference>
<feature type="region of interest" description="Disordered" evidence="12">
    <location>
        <begin position="1148"/>
        <end position="1232"/>
    </location>
</feature>
<name>A0A139Q683_STRMT</name>
<dbReference type="Pfam" id="PF04650">
    <property type="entry name" value="YSIRK_signal"/>
    <property type="match status" value="1"/>
</dbReference>
<evidence type="ECO:0000256" key="2">
    <source>
        <dbReference type="ARBA" id="ARBA00022729"/>
    </source>
</evidence>
<dbReference type="InterPro" id="IPR011838">
    <property type="entry name" value="Pullulan_Gpos"/>
</dbReference>
<dbReference type="EMBL" id="LQOA01000041">
    <property type="protein sequence ID" value="KXT98036.1"/>
    <property type="molecule type" value="Genomic_DNA"/>
</dbReference>
<evidence type="ECO:0000313" key="15">
    <source>
        <dbReference type="Proteomes" id="UP000070136"/>
    </source>
</evidence>